<dbReference type="GO" id="GO:0006099">
    <property type="term" value="P:tricarboxylic acid cycle"/>
    <property type="evidence" value="ECO:0007669"/>
    <property type="project" value="InterPro"/>
</dbReference>
<accession>A0A075FQC5</accession>
<keyword evidence="2" id="KW-0479">Metal-binding</keyword>
<evidence type="ECO:0000313" key="7">
    <source>
        <dbReference type="EMBL" id="AIE91731.1"/>
    </source>
</evidence>
<dbReference type="Gene3D" id="3.30.1490.20">
    <property type="entry name" value="ATP-grasp fold, A domain"/>
    <property type="match status" value="1"/>
</dbReference>
<keyword evidence="1 7" id="KW-0436">Ligase</keyword>
<evidence type="ECO:0000256" key="3">
    <source>
        <dbReference type="ARBA" id="ARBA00022741"/>
    </source>
</evidence>
<evidence type="ECO:0000256" key="4">
    <source>
        <dbReference type="ARBA" id="ARBA00022842"/>
    </source>
</evidence>
<dbReference type="InterPro" id="IPR016102">
    <property type="entry name" value="Succinyl-CoA_synth-like"/>
</dbReference>
<proteinExistence type="predicted"/>
<evidence type="ECO:0000256" key="2">
    <source>
        <dbReference type="ARBA" id="ARBA00022723"/>
    </source>
</evidence>
<dbReference type="EMBL" id="KF900346">
    <property type="protein sequence ID" value="AIE91731.1"/>
    <property type="molecule type" value="Genomic_DNA"/>
</dbReference>
<protein>
    <submittedName>
        <fullName evidence="7">Succinate--CoA ligase (SucC)</fullName>
        <ecNumber evidence="7">6.2.1.5</ecNumber>
    </submittedName>
</protein>
<reference evidence="7" key="1">
    <citation type="journal article" date="2014" name="Genome Biol. Evol.">
        <title>Pangenome evidence for extensive interdomain horizontal transfer affecting lineage core and shell genes in uncultured planktonic thaumarchaeota and euryarchaeota.</title>
        <authorList>
            <person name="Deschamps P."/>
            <person name="Zivanovic Y."/>
            <person name="Moreira D."/>
            <person name="Rodriguez-Valera F."/>
            <person name="Lopez-Garcia P."/>
        </authorList>
    </citation>
    <scope>NUCLEOTIDE SEQUENCE</scope>
</reference>
<dbReference type="GO" id="GO:0046872">
    <property type="term" value="F:metal ion binding"/>
    <property type="evidence" value="ECO:0007669"/>
    <property type="project" value="UniProtKB-KW"/>
</dbReference>
<dbReference type="PIRSF" id="PIRSF001554">
    <property type="entry name" value="SucCS_beta"/>
    <property type="match status" value="1"/>
</dbReference>
<dbReference type="GO" id="GO:0005524">
    <property type="term" value="F:ATP binding"/>
    <property type="evidence" value="ECO:0007669"/>
    <property type="project" value="UniProtKB-UniRule"/>
</dbReference>
<evidence type="ECO:0000256" key="1">
    <source>
        <dbReference type="ARBA" id="ARBA00022598"/>
    </source>
</evidence>
<evidence type="ECO:0000259" key="6">
    <source>
        <dbReference type="PROSITE" id="PS50975"/>
    </source>
</evidence>
<dbReference type="InterPro" id="IPR017866">
    <property type="entry name" value="Succ-CoA_synthase_bsu_CS"/>
</dbReference>
<sequence>MRLLEYQAKELFKEYDIRIPDSIASKDIESGRNDAEKIGYPFMIKAQVPVGGRGKAGGIQKCHNEDEFELKYPQVLNMTIKGEKTRAILLEKMSEYEKEIYLSLFLNRSKRCYTIISSAEGGVEIESVKNQTIREIGLGEVTKKVAEEVANEIGLKENSIPHFVDILQKLSKLTVEKEAELTEINPLVILEDGSMMALDGKIMTDDNSNFRHKELIKYQEKTELEKRAEESGFSLVELDGNIAVIGNGAGLVMSTLDMLTDSGGKAACFLDVGGTATTESVYEALTLISKMKNVKAVLVNLYGGIVKTTIVASAFLKAYDDKIIVLPVFARLMGAESEKSKEMLKDSETHLSPSIEEAINKVVMEVNK</sequence>
<dbReference type="InterPro" id="IPR011761">
    <property type="entry name" value="ATP-grasp"/>
</dbReference>
<feature type="domain" description="ATP-grasp" evidence="6">
    <location>
        <begin position="9"/>
        <end position="217"/>
    </location>
</feature>
<dbReference type="Gene3D" id="3.40.50.261">
    <property type="entry name" value="Succinyl-CoA synthetase domains"/>
    <property type="match status" value="1"/>
</dbReference>
<dbReference type="SUPFAM" id="SSF52210">
    <property type="entry name" value="Succinyl-CoA synthetase domains"/>
    <property type="match status" value="1"/>
</dbReference>
<dbReference type="Pfam" id="PF08442">
    <property type="entry name" value="ATP-grasp_2"/>
    <property type="match status" value="1"/>
</dbReference>
<dbReference type="Gene3D" id="3.30.470.20">
    <property type="entry name" value="ATP-grasp fold, B domain"/>
    <property type="match status" value="1"/>
</dbReference>
<dbReference type="InterPro" id="IPR013815">
    <property type="entry name" value="ATP_grasp_subdomain_1"/>
</dbReference>
<dbReference type="PANTHER" id="PTHR11815:SF10">
    <property type="entry name" value="SUCCINATE--COA LIGASE [GDP-FORMING] SUBUNIT BETA, MITOCHONDRIAL"/>
    <property type="match status" value="1"/>
</dbReference>
<name>A0A075FQC5_9ARCH</name>
<dbReference type="Pfam" id="PF00549">
    <property type="entry name" value="Ligase_CoA"/>
    <property type="match status" value="1"/>
</dbReference>
<dbReference type="InterPro" id="IPR005811">
    <property type="entry name" value="SUCC_ACL_C"/>
</dbReference>
<dbReference type="AlphaFoldDB" id="A0A075FQC5"/>
<dbReference type="GO" id="GO:0042709">
    <property type="term" value="C:succinate-CoA ligase complex"/>
    <property type="evidence" value="ECO:0007669"/>
    <property type="project" value="TreeGrafter"/>
</dbReference>
<organism evidence="7">
    <name type="scientific">uncultured marine thaumarchaeote AD1000_14_H02</name>
    <dbReference type="NCBI Taxonomy" id="1455893"/>
    <lineage>
        <taxon>Archaea</taxon>
        <taxon>Nitrososphaerota</taxon>
        <taxon>environmental samples</taxon>
    </lineage>
</organism>
<dbReference type="PROSITE" id="PS50975">
    <property type="entry name" value="ATP_GRASP"/>
    <property type="match status" value="1"/>
</dbReference>
<dbReference type="GO" id="GO:0004775">
    <property type="term" value="F:succinate-CoA ligase (ADP-forming) activity"/>
    <property type="evidence" value="ECO:0007669"/>
    <property type="project" value="UniProtKB-EC"/>
</dbReference>
<dbReference type="InterPro" id="IPR013650">
    <property type="entry name" value="ATP-grasp_succ-CoA_synth-type"/>
</dbReference>
<keyword evidence="5" id="KW-0067">ATP-binding</keyword>
<gene>
    <name evidence="7" type="primary">sucC</name>
</gene>
<dbReference type="GO" id="GO:0006104">
    <property type="term" value="P:succinyl-CoA metabolic process"/>
    <property type="evidence" value="ECO:0007669"/>
    <property type="project" value="TreeGrafter"/>
</dbReference>
<dbReference type="SUPFAM" id="SSF56059">
    <property type="entry name" value="Glutathione synthetase ATP-binding domain-like"/>
    <property type="match status" value="1"/>
</dbReference>
<dbReference type="EC" id="6.2.1.5" evidence="7"/>
<keyword evidence="4" id="KW-0460">Magnesium</keyword>
<dbReference type="InterPro" id="IPR005809">
    <property type="entry name" value="Succ_CoA_ligase-like_bsu"/>
</dbReference>
<dbReference type="PROSITE" id="PS01217">
    <property type="entry name" value="SUCCINYL_COA_LIG_3"/>
    <property type="match status" value="1"/>
</dbReference>
<keyword evidence="3 5" id="KW-0547">Nucleotide-binding</keyword>
<dbReference type="PANTHER" id="PTHR11815">
    <property type="entry name" value="SUCCINYL-COA SYNTHETASE BETA CHAIN"/>
    <property type="match status" value="1"/>
</dbReference>
<evidence type="ECO:0000256" key="5">
    <source>
        <dbReference type="PROSITE-ProRule" id="PRU00409"/>
    </source>
</evidence>